<dbReference type="CDD" id="cd22828">
    <property type="entry name" value="Gal_Rha_Lectin_EVA1_EVA1C_rpt1"/>
    <property type="match status" value="1"/>
</dbReference>
<dbReference type="InterPro" id="IPR000922">
    <property type="entry name" value="Lectin_gal-bd_dom"/>
</dbReference>
<dbReference type="PROSITE" id="PS50228">
    <property type="entry name" value="SUEL_LECTIN"/>
    <property type="match status" value="2"/>
</dbReference>
<gene>
    <name evidence="7" type="ORF">P4O66_020033</name>
</gene>
<evidence type="ECO:0000256" key="2">
    <source>
        <dbReference type="ARBA" id="ARBA00022734"/>
    </source>
</evidence>
<name>A0AAD8ZS37_9TELE</name>
<keyword evidence="8" id="KW-1185">Reference proteome</keyword>
<keyword evidence="5" id="KW-0472">Membrane</keyword>
<evidence type="ECO:0000256" key="4">
    <source>
        <dbReference type="SAM" id="Coils"/>
    </source>
</evidence>
<organism evidence="7 8">
    <name type="scientific">Electrophorus voltai</name>
    <dbReference type="NCBI Taxonomy" id="2609070"/>
    <lineage>
        <taxon>Eukaryota</taxon>
        <taxon>Metazoa</taxon>
        <taxon>Chordata</taxon>
        <taxon>Craniata</taxon>
        <taxon>Vertebrata</taxon>
        <taxon>Euteleostomi</taxon>
        <taxon>Actinopterygii</taxon>
        <taxon>Neopterygii</taxon>
        <taxon>Teleostei</taxon>
        <taxon>Ostariophysi</taxon>
        <taxon>Gymnotiformes</taxon>
        <taxon>Gymnotoidei</taxon>
        <taxon>Gymnotidae</taxon>
        <taxon>Electrophorus</taxon>
    </lineage>
</organism>
<accession>A0AAD8ZS37</accession>
<dbReference type="GO" id="GO:0030246">
    <property type="term" value="F:carbohydrate binding"/>
    <property type="evidence" value="ECO:0007669"/>
    <property type="project" value="UniProtKB-KW"/>
</dbReference>
<dbReference type="CDD" id="cd22829">
    <property type="entry name" value="Gal_Rha_Lectin_EVA1_EVA1C_rpt2"/>
    <property type="match status" value="1"/>
</dbReference>
<dbReference type="InterPro" id="IPR043159">
    <property type="entry name" value="Lectin_gal-bd_sf"/>
</dbReference>
<sequence length="387" mass="42895">MGLSEQSMCLALTQTGPSLYPLSPDFLHTVLRNHTAHACEGEVLSIRCPSRSAVAVLSAFYGRRIPSQHLCPAASAGVAEDSTDCMSATAFQKVMSECQDQRACQIPVVSPVFGEDPCPKTSKYIMVSYKCRPVHHHLRTVCENERLRLSCKNDTVLAIYSATFGHLENENFECPQGANIKPDMECLSPSALRRVWRKCHGQTNCTLLADVGNFGDPCFPGTRKHLRVSFTCVPRYLLEDVGRGDTDPFLLSDYTHGLPERVALYFVSGICAGLVFLMCLFGLKSTLIRDVKELVSELEDEVKAARRLRRGLIEDFDDDTSSFDSAFCRLTRSYRATDVFGPDMVMTVVMEEKQGEGEVRSEGVNNDLWPHNISSPYAANKTKASLA</sequence>
<dbReference type="Pfam" id="PF02140">
    <property type="entry name" value="SUEL_Lectin"/>
    <property type="match status" value="2"/>
</dbReference>
<dbReference type="Gene3D" id="2.60.120.740">
    <property type="match status" value="2"/>
</dbReference>
<dbReference type="Proteomes" id="UP001239994">
    <property type="component" value="Unassembled WGS sequence"/>
</dbReference>
<keyword evidence="3" id="KW-0677">Repeat</keyword>
<feature type="transmembrane region" description="Helical" evidence="5">
    <location>
        <begin position="262"/>
        <end position="283"/>
    </location>
</feature>
<dbReference type="PANTHER" id="PTHR46780">
    <property type="entry name" value="PROTEIN EVA-1"/>
    <property type="match status" value="1"/>
</dbReference>
<feature type="domain" description="SUEL-type lectin" evidence="6">
    <location>
        <begin position="141"/>
        <end position="233"/>
    </location>
</feature>
<evidence type="ECO:0000313" key="7">
    <source>
        <dbReference type="EMBL" id="KAK1804448.1"/>
    </source>
</evidence>
<keyword evidence="2" id="KW-0430">Lectin</keyword>
<keyword evidence="4" id="KW-0175">Coiled coil</keyword>
<keyword evidence="1" id="KW-0348">Hemagglutinin</keyword>
<feature type="domain" description="SUEL-type lectin" evidence="6">
    <location>
        <begin position="38"/>
        <end position="132"/>
    </location>
</feature>
<dbReference type="AlphaFoldDB" id="A0AAD8ZS37"/>
<keyword evidence="5" id="KW-1133">Transmembrane helix</keyword>
<evidence type="ECO:0000259" key="6">
    <source>
        <dbReference type="PROSITE" id="PS50228"/>
    </source>
</evidence>
<keyword evidence="5" id="KW-0812">Transmembrane</keyword>
<proteinExistence type="predicted"/>
<dbReference type="EMBL" id="JAROKS010000004">
    <property type="protein sequence ID" value="KAK1804448.1"/>
    <property type="molecule type" value="Genomic_DNA"/>
</dbReference>
<feature type="coiled-coil region" evidence="4">
    <location>
        <begin position="288"/>
        <end position="315"/>
    </location>
</feature>
<dbReference type="FunFam" id="2.60.120.740:FF:000003">
    <property type="entry name" value="Protein eva-1 homolog C"/>
    <property type="match status" value="1"/>
</dbReference>
<evidence type="ECO:0000313" key="8">
    <source>
        <dbReference type="Proteomes" id="UP001239994"/>
    </source>
</evidence>
<reference evidence="7" key="1">
    <citation type="submission" date="2023-03" db="EMBL/GenBank/DDBJ databases">
        <title>Electrophorus voltai genome.</title>
        <authorList>
            <person name="Bian C."/>
        </authorList>
    </citation>
    <scope>NUCLEOTIDE SEQUENCE</scope>
    <source>
        <strain evidence="7">CB-2022</strain>
        <tissue evidence="7">Muscle</tissue>
    </source>
</reference>
<comment type="caution">
    <text evidence="7">The sequence shown here is derived from an EMBL/GenBank/DDBJ whole genome shotgun (WGS) entry which is preliminary data.</text>
</comment>
<evidence type="ECO:0000256" key="3">
    <source>
        <dbReference type="ARBA" id="ARBA00022737"/>
    </source>
</evidence>
<evidence type="ECO:0000256" key="1">
    <source>
        <dbReference type="ARBA" id="ARBA00022546"/>
    </source>
</evidence>
<protein>
    <recommendedName>
        <fullName evidence="6">SUEL-type lectin domain-containing protein</fullName>
    </recommendedName>
</protein>
<evidence type="ECO:0000256" key="5">
    <source>
        <dbReference type="SAM" id="Phobius"/>
    </source>
</evidence>